<gene>
    <name evidence="2" type="ORF">SSP24_57600</name>
</gene>
<keyword evidence="3" id="KW-1185">Reference proteome</keyword>
<accession>A0A4Y3VPY3</accession>
<dbReference type="RefSeq" id="WP_229865106.1">
    <property type="nucleotide sequence ID" value="NZ_BJND01000046.1"/>
</dbReference>
<sequence>MHKCCEQRQPALEWTERIRAYTHLRHDSSVLITGWNRIPDRRFHLTARWPASHEKWPYDPRLLTQTIRQSGLIVGHAERGVPLTHPTLLHHLNFTIAPGFRVPPGDSPELDIEVVVTDGPGARPTRNSLAVDISIAHQGETVVRADSVFGWVSPAAYRRLRGDHLSVDWGQWPVPQPVEPATVGRPTVDEVVLAATDEPLRWQLRYDVDNRLLFDHPVDHVPGLALLEGAQQAAHAALAPASFEPTGVAVTYQQYVEFHQPCWIVAEPKPARGHRPLRELAVAVSGVQEGRPAFQAEFHGLAG</sequence>
<organism evidence="2 3">
    <name type="scientific">Streptomyces spinoverrucosus</name>
    <dbReference type="NCBI Taxonomy" id="284043"/>
    <lineage>
        <taxon>Bacteria</taxon>
        <taxon>Bacillati</taxon>
        <taxon>Actinomycetota</taxon>
        <taxon>Actinomycetes</taxon>
        <taxon>Kitasatosporales</taxon>
        <taxon>Streptomycetaceae</taxon>
        <taxon>Streptomyces</taxon>
    </lineage>
</organism>
<feature type="domain" description="A-factor biosynthesis hotdog" evidence="1">
    <location>
        <begin position="23"/>
        <end position="145"/>
    </location>
</feature>
<proteinExistence type="predicted"/>
<protein>
    <submittedName>
        <fullName evidence="2">Adhesin</fullName>
    </submittedName>
</protein>
<comment type="caution">
    <text evidence="2">The sequence shown here is derived from an EMBL/GenBank/DDBJ whole genome shotgun (WGS) entry which is preliminary data.</text>
</comment>
<dbReference type="InterPro" id="IPR005509">
    <property type="entry name" value="AfsA_hotdog_dom"/>
</dbReference>
<evidence type="ECO:0000313" key="3">
    <source>
        <dbReference type="Proteomes" id="UP000317881"/>
    </source>
</evidence>
<name>A0A4Y3VPY3_9ACTN</name>
<dbReference type="Pfam" id="PF03756">
    <property type="entry name" value="AfsA"/>
    <property type="match status" value="2"/>
</dbReference>
<feature type="domain" description="A-factor biosynthesis hotdog" evidence="1">
    <location>
        <begin position="183"/>
        <end position="299"/>
    </location>
</feature>
<dbReference type="Proteomes" id="UP000317881">
    <property type="component" value="Unassembled WGS sequence"/>
</dbReference>
<dbReference type="AlphaFoldDB" id="A0A4Y3VPY3"/>
<dbReference type="EMBL" id="BJND01000046">
    <property type="protein sequence ID" value="GEC08105.1"/>
    <property type="molecule type" value="Genomic_DNA"/>
</dbReference>
<evidence type="ECO:0000259" key="1">
    <source>
        <dbReference type="Pfam" id="PF03756"/>
    </source>
</evidence>
<reference evidence="2 3" key="1">
    <citation type="submission" date="2019-06" db="EMBL/GenBank/DDBJ databases">
        <title>Whole genome shotgun sequence of Streptomyces spinoverrucosus NBRC 14228.</title>
        <authorList>
            <person name="Hosoyama A."/>
            <person name="Uohara A."/>
            <person name="Ohji S."/>
            <person name="Ichikawa N."/>
        </authorList>
    </citation>
    <scope>NUCLEOTIDE SEQUENCE [LARGE SCALE GENOMIC DNA]</scope>
    <source>
        <strain evidence="2 3">NBRC 14228</strain>
    </source>
</reference>
<dbReference type="InterPro" id="IPR047757">
    <property type="entry name" value="AfsA-like"/>
</dbReference>
<dbReference type="NCBIfam" id="NF041195">
    <property type="entry name" value="ScbA_BarX_GamBu"/>
    <property type="match status" value="1"/>
</dbReference>
<dbReference type="GO" id="GO:0016740">
    <property type="term" value="F:transferase activity"/>
    <property type="evidence" value="ECO:0007669"/>
    <property type="project" value="InterPro"/>
</dbReference>
<evidence type="ECO:0000313" key="2">
    <source>
        <dbReference type="EMBL" id="GEC08105.1"/>
    </source>
</evidence>